<keyword evidence="4" id="KW-0145">Chemotaxis</keyword>
<dbReference type="InterPro" id="IPR002545">
    <property type="entry name" value="CheW-lke_dom"/>
</dbReference>
<dbReference type="SMART" id="SM00260">
    <property type="entry name" value="CheW"/>
    <property type="match status" value="1"/>
</dbReference>
<evidence type="ECO:0000256" key="2">
    <source>
        <dbReference type="ARBA" id="ARBA00021483"/>
    </source>
</evidence>
<dbReference type="AlphaFoldDB" id="A0A7S8CAE6"/>
<evidence type="ECO:0000313" key="7">
    <source>
        <dbReference type="Proteomes" id="UP000593626"/>
    </source>
</evidence>
<evidence type="ECO:0000256" key="1">
    <source>
        <dbReference type="ARBA" id="ARBA00004496"/>
    </source>
</evidence>
<dbReference type="SUPFAM" id="SSF50341">
    <property type="entry name" value="CheW-like"/>
    <property type="match status" value="1"/>
</dbReference>
<reference evidence="6 7" key="1">
    <citation type="submission" date="2019-07" db="EMBL/GenBank/DDBJ databases">
        <title>Genome sequence of 2 isolates from Red Sea Mangroves.</title>
        <authorList>
            <person name="Sefrji F."/>
            <person name="Michoud G."/>
            <person name="Merlino G."/>
            <person name="Daffonchio D."/>
        </authorList>
    </citation>
    <scope>NUCLEOTIDE SEQUENCE [LARGE SCALE GENOMIC DNA]</scope>
    <source>
        <strain evidence="6 7">R1DC41</strain>
    </source>
</reference>
<dbReference type="Proteomes" id="UP000593626">
    <property type="component" value="Chromosome"/>
</dbReference>
<dbReference type="Gene3D" id="2.30.30.40">
    <property type="entry name" value="SH3 Domains"/>
    <property type="match status" value="1"/>
</dbReference>
<protein>
    <recommendedName>
        <fullName evidence="2">Chemotaxis protein CheW</fullName>
    </recommendedName>
</protein>
<keyword evidence="3" id="KW-0963">Cytoplasm</keyword>
<dbReference type="GO" id="GO:0006935">
    <property type="term" value="P:chemotaxis"/>
    <property type="evidence" value="ECO:0007669"/>
    <property type="project" value="UniProtKB-KW"/>
</dbReference>
<name>A0A7S8CAE6_9BACI</name>
<dbReference type="EMBL" id="CP049742">
    <property type="protein sequence ID" value="QPC46366.1"/>
    <property type="molecule type" value="Genomic_DNA"/>
</dbReference>
<dbReference type="InterPro" id="IPR039315">
    <property type="entry name" value="CheW"/>
</dbReference>
<comment type="subcellular location">
    <subcellularLocation>
        <location evidence="1">Cytoplasm</location>
    </subcellularLocation>
</comment>
<feature type="domain" description="CheW-like" evidence="5">
    <location>
        <begin position="10"/>
        <end position="150"/>
    </location>
</feature>
<dbReference type="PROSITE" id="PS50851">
    <property type="entry name" value="CHEW"/>
    <property type="match status" value="1"/>
</dbReference>
<organism evidence="6 7">
    <name type="scientific">Mangrovibacillus cuniculi</name>
    <dbReference type="NCBI Taxonomy" id="2593652"/>
    <lineage>
        <taxon>Bacteria</taxon>
        <taxon>Bacillati</taxon>
        <taxon>Bacillota</taxon>
        <taxon>Bacilli</taxon>
        <taxon>Bacillales</taxon>
        <taxon>Bacillaceae</taxon>
        <taxon>Mangrovibacillus</taxon>
    </lineage>
</organism>
<dbReference type="GO" id="GO:0007165">
    <property type="term" value="P:signal transduction"/>
    <property type="evidence" value="ECO:0007669"/>
    <property type="project" value="InterPro"/>
</dbReference>
<dbReference type="CDD" id="cd00732">
    <property type="entry name" value="CheW"/>
    <property type="match status" value="1"/>
</dbReference>
<keyword evidence="7" id="KW-1185">Reference proteome</keyword>
<dbReference type="Pfam" id="PF01584">
    <property type="entry name" value="CheW"/>
    <property type="match status" value="1"/>
</dbReference>
<dbReference type="PANTHER" id="PTHR22617">
    <property type="entry name" value="CHEMOTAXIS SENSOR HISTIDINE KINASE-RELATED"/>
    <property type="match status" value="1"/>
</dbReference>
<accession>A0A7S8CAE6</accession>
<evidence type="ECO:0000259" key="5">
    <source>
        <dbReference type="PROSITE" id="PS50851"/>
    </source>
</evidence>
<dbReference type="RefSeq" id="WP_239673890.1">
    <property type="nucleotide sequence ID" value="NZ_CP049742.1"/>
</dbReference>
<evidence type="ECO:0000256" key="4">
    <source>
        <dbReference type="ARBA" id="ARBA00022500"/>
    </source>
</evidence>
<sequence>MTEILLTDQDVKVIVFQLNEKEYAIPVNEVKSIEKLQHITRVPKAANYVKGVINLRGVVTPIIDLRKRFGLEDDSYTDNTRVIIVSAEELEVGLIVDAANDVLDIPANAIEPQPDVVGSVESEYINGVAKLERRLLIMLNLSKVLKPTKE</sequence>
<evidence type="ECO:0000313" key="6">
    <source>
        <dbReference type="EMBL" id="QPC46366.1"/>
    </source>
</evidence>
<proteinExistence type="predicted"/>
<dbReference type="Gene3D" id="2.40.50.180">
    <property type="entry name" value="CheA-289, Domain 4"/>
    <property type="match status" value="1"/>
</dbReference>
<dbReference type="GO" id="GO:0005829">
    <property type="term" value="C:cytosol"/>
    <property type="evidence" value="ECO:0007669"/>
    <property type="project" value="TreeGrafter"/>
</dbReference>
<gene>
    <name evidence="6" type="ORF">G8O30_04990</name>
</gene>
<dbReference type="FunFam" id="2.40.50.180:FF:000002">
    <property type="entry name" value="Chemotaxis protein CheW"/>
    <property type="match status" value="1"/>
</dbReference>
<dbReference type="KEGG" id="mcui:G8O30_04990"/>
<dbReference type="InterPro" id="IPR036061">
    <property type="entry name" value="CheW-like_dom_sf"/>
</dbReference>
<dbReference type="PANTHER" id="PTHR22617:SF23">
    <property type="entry name" value="CHEMOTAXIS PROTEIN CHEW"/>
    <property type="match status" value="1"/>
</dbReference>
<evidence type="ECO:0000256" key="3">
    <source>
        <dbReference type="ARBA" id="ARBA00022490"/>
    </source>
</evidence>